<evidence type="ECO:0008006" key="4">
    <source>
        <dbReference type="Google" id="ProtNLM"/>
    </source>
</evidence>
<keyword evidence="3" id="KW-1185">Reference proteome</keyword>
<gene>
    <name evidence="2" type="ORF">ES724_12230</name>
</gene>
<feature type="transmembrane region" description="Helical" evidence="1">
    <location>
        <begin position="12"/>
        <end position="33"/>
    </location>
</feature>
<dbReference type="RefSeq" id="WP_146933321.1">
    <property type="nucleotide sequence ID" value="NZ_CBCSHZ010000015.1"/>
</dbReference>
<keyword evidence="1" id="KW-1133">Transmembrane helix</keyword>
<evidence type="ECO:0000313" key="2">
    <source>
        <dbReference type="EMBL" id="TXD92848.1"/>
    </source>
</evidence>
<comment type="caution">
    <text evidence="2">The sequence shown here is derived from an EMBL/GenBank/DDBJ whole genome shotgun (WGS) entry which is preliminary data.</text>
</comment>
<organism evidence="2 3">
    <name type="scientific">Gillisia hiemivivida</name>
    <dbReference type="NCBI Taxonomy" id="291190"/>
    <lineage>
        <taxon>Bacteria</taxon>
        <taxon>Pseudomonadati</taxon>
        <taxon>Bacteroidota</taxon>
        <taxon>Flavobacteriia</taxon>
        <taxon>Flavobacteriales</taxon>
        <taxon>Flavobacteriaceae</taxon>
        <taxon>Gillisia</taxon>
    </lineage>
</organism>
<dbReference type="EMBL" id="VORY01000016">
    <property type="protein sequence ID" value="TXD92848.1"/>
    <property type="molecule type" value="Genomic_DNA"/>
</dbReference>
<dbReference type="AlphaFoldDB" id="A0A5C6ZR60"/>
<sequence>MNKELTKFIKLIITTIPFIIVSYLLLIILWGVISPSFMNDNLAVPSYGFLKTRLKEAKTTSNVNIVFLGSSRAYRHYDTRIFEVNGYKTFNLGSSAQTFLQTEILSKRNLKRLNPDFIILDIYPEMFSSDGVESSIDLIANDNNDWDTFNLNLKHLNAKVFNSYIYSLFQQNFTASLHKKEPLQRGSSKYVKGGYVERKSGGTSEPSNDTILFDLKNNNQIEAFLRTVNYIRNQGIELILVQSPRHSQLEYTQESKMDSLIKKNDLEYINLSDFNSLNDTIDFTDPLHLNQKGVKIFNSYLIRTVLKDKI</sequence>
<dbReference type="SUPFAM" id="SSF52266">
    <property type="entry name" value="SGNH hydrolase"/>
    <property type="match status" value="1"/>
</dbReference>
<evidence type="ECO:0000256" key="1">
    <source>
        <dbReference type="SAM" id="Phobius"/>
    </source>
</evidence>
<accession>A0A5C6ZR60</accession>
<keyword evidence="1" id="KW-0812">Transmembrane</keyword>
<keyword evidence="1" id="KW-0472">Membrane</keyword>
<proteinExistence type="predicted"/>
<evidence type="ECO:0000313" key="3">
    <source>
        <dbReference type="Proteomes" id="UP000321367"/>
    </source>
</evidence>
<reference evidence="2 3" key="1">
    <citation type="submission" date="2019-08" db="EMBL/GenBank/DDBJ databases">
        <title>Genome sequence of Gillisia hiemivivida IC154 (type strain).</title>
        <authorList>
            <person name="Bowman J.P."/>
        </authorList>
    </citation>
    <scope>NUCLEOTIDE SEQUENCE [LARGE SCALE GENOMIC DNA]</scope>
    <source>
        <strain evidence="2 3">IC154</strain>
    </source>
</reference>
<name>A0A5C6ZR60_9FLAO</name>
<protein>
    <recommendedName>
        <fullName evidence="4">SGNH/GDSL hydrolase family protein</fullName>
    </recommendedName>
</protein>
<dbReference type="OrthoDB" id="9761723at2"/>
<dbReference type="Proteomes" id="UP000321367">
    <property type="component" value="Unassembled WGS sequence"/>
</dbReference>